<dbReference type="InterPro" id="IPR011009">
    <property type="entry name" value="Kinase-like_dom_sf"/>
</dbReference>
<dbReference type="InterPro" id="IPR003609">
    <property type="entry name" value="Pan_app"/>
</dbReference>
<dbReference type="Pfam" id="PF08276">
    <property type="entry name" value="PAN_2"/>
    <property type="match status" value="1"/>
</dbReference>
<dbReference type="InterPro" id="IPR000719">
    <property type="entry name" value="Prot_kinase_dom"/>
</dbReference>
<evidence type="ECO:0000256" key="1">
    <source>
        <dbReference type="ARBA" id="ARBA00022527"/>
    </source>
</evidence>
<accession>A0ABP0XQJ1</accession>
<keyword evidence="6" id="KW-1133">Transmembrane helix</keyword>
<reference evidence="8 9" key="1">
    <citation type="submission" date="2024-03" db="EMBL/GenBank/DDBJ databases">
        <authorList>
            <person name="Gkanogiannis A."/>
            <person name="Becerra Lopez-Lavalle L."/>
        </authorList>
    </citation>
    <scope>NUCLEOTIDE SEQUENCE [LARGE SCALE GENOMIC DNA]</scope>
</reference>
<evidence type="ECO:0000313" key="8">
    <source>
        <dbReference type="EMBL" id="CAK9310427.1"/>
    </source>
</evidence>
<dbReference type="EMBL" id="OZ021735">
    <property type="protein sequence ID" value="CAK9310427.1"/>
    <property type="molecule type" value="Genomic_DNA"/>
</dbReference>
<evidence type="ECO:0000256" key="6">
    <source>
        <dbReference type="SAM" id="Phobius"/>
    </source>
</evidence>
<keyword evidence="6" id="KW-0812">Transmembrane</keyword>
<keyword evidence="9" id="KW-1185">Reference proteome</keyword>
<evidence type="ECO:0000256" key="2">
    <source>
        <dbReference type="ARBA" id="ARBA00022679"/>
    </source>
</evidence>
<gene>
    <name evidence="8" type="ORF">CITCOLO1_LOCUS2050</name>
</gene>
<feature type="transmembrane region" description="Helical" evidence="6">
    <location>
        <begin position="78"/>
        <end position="101"/>
    </location>
</feature>
<dbReference type="PANTHER" id="PTHR27002:SF926">
    <property type="entry name" value="OS07G0535800 PROTEIN"/>
    <property type="match status" value="1"/>
</dbReference>
<keyword evidence="2" id="KW-0808">Transferase</keyword>
<dbReference type="Gene3D" id="3.30.200.20">
    <property type="entry name" value="Phosphorylase Kinase, domain 1"/>
    <property type="match status" value="1"/>
</dbReference>
<dbReference type="SUPFAM" id="SSF56112">
    <property type="entry name" value="Protein kinase-like (PK-like)"/>
    <property type="match status" value="1"/>
</dbReference>
<dbReference type="InterPro" id="IPR001245">
    <property type="entry name" value="Ser-Thr/Tyr_kinase_cat_dom"/>
</dbReference>
<protein>
    <recommendedName>
        <fullName evidence="7">Protein kinase domain-containing protein</fullName>
    </recommendedName>
</protein>
<evidence type="ECO:0000256" key="4">
    <source>
        <dbReference type="ARBA" id="ARBA00022777"/>
    </source>
</evidence>
<organism evidence="8 9">
    <name type="scientific">Citrullus colocynthis</name>
    <name type="common">colocynth</name>
    <dbReference type="NCBI Taxonomy" id="252529"/>
    <lineage>
        <taxon>Eukaryota</taxon>
        <taxon>Viridiplantae</taxon>
        <taxon>Streptophyta</taxon>
        <taxon>Embryophyta</taxon>
        <taxon>Tracheophyta</taxon>
        <taxon>Spermatophyta</taxon>
        <taxon>Magnoliopsida</taxon>
        <taxon>eudicotyledons</taxon>
        <taxon>Gunneridae</taxon>
        <taxon>Pentapetalae</taxon>
        <taxon>rosids</taxon>
        <taxon>fabids</taxon>
        <taxon>Cucurbitales</taxon>
        <taxon>Cucurbitaceae</taxon>
        <taxon>Benincaseae</taxon>
        <taxon>Citrullus</taxon>
    </lineage>
</organism>
<keyword evidence="3" id="KW-0547">Nucleotide-binding</keyword>
<keyword evidence="5" id="KW-0067">ATP-binding</keyword>
<dbReference type="PANTHER" id="PTHR27002">
    <property type="entry name" value="RECEPTOR-LIKE SERINE/THREONINE-PROTEIN KINASE SD1-8"/>
    <property type="match status" value="1"/>
</dbReference>
<name>A0ABP0XQJ1_9ROSI</name>
<keyword evidence="6" id="KW-0472">Membrane</keyword>
<evidence type="ECO:0000313" key="9">
    <source>
        <dbReference type="Proteomes" id="UP001642487"/>
    </source>
</evidence>
<feature type="domain" description="Protein kinase" evidence="7">
    <location>
        <begin position="166"/>
        <end position="257"/>
    </location>
</feature>
<proteinExistence type="predicted"/>
<keyword evidence="4" id="KW-0418">Kinase</keyword>
<keyword evidence="1" id="KW-0723">Serine/threonine-protein kinase</keyword>
<sequence length="257" mass="28811">MEGNGSRFRESENLTIYDCEKNCISSCDCIAFSSTNEEGTGCEMWNVGATFIPVEGGKRIIWSLEVTEGKAPAGERRVWLQVTIGLIVPVTSLLLCLIVYLKWKTQILQAIGKMRKDSEHQNFLQEMGAKSKSINILTMNKQRRDLKNSELQFFSFRSIVSTTNNFADDCKLGQGGFEPVYKGSLADGQEVAIKKLSKSSGQGIEEFKNEVILIAKLQHTNLVRLIGCCIHKEERLLVYEYMPNKALTPSSLIQLES</sequence>
<evidence type="ECO:0000256" key="3">
    <source>
        <dbReference type="ARBA" id="ARBA00022741"/>
    </source>
</evidence>
<evidence type="ECO:0000256" key="5">
    <source>
        <dbReference type="ARBA" id="ARBA00022840"/>
    </source>
</evidence>
<dbReference type="PROSITE" id="PS50011">
    <property type="entry name" value="PROTEIN_KINASE_DOM"/>
    <property type="match status" value="1"/>
</dbReference>
<dbReference type="Proteomes" id="UP001642487">
    <property type="component" value="Chromosome 1"/>
</dbReference>
<dbReference type="Pfam" id="PF07714">
    <property type="entry name" value="PK_Tyr_Ser-Thr"/>
    <property type="match status" value="1"/>
</dbReference>
<evidence type="ECO:0000259" key="7">
    <source>
        <dbReference type="PROSITE" id="PS50011"/>
    </source>
</evidence>